<protein>
    <submittedName>
        <fullName evidence="8">Fructan beta-fructosidase</fullName>
    </submittedName>
</protein>
<dbReference type="InterPro" id="IPR018053">
    <property type="entry name" value="Glyco_hydro_32_AS"/>
</dbReference>
<evidence type="ECO:0000256" key="4">
    <source>
        <dbReference type="ARBA" id="ARBA00023295"/>
    </source>
</evidence>
<keyword evidence="2 5" id="KW-0378">Hydrolase</keyword>
<dbReference type="InterPro" id="IPR023296">
    <property type="entry name" value="Glyco_hydro_beta-prop_sf"/>
</dbReference>
<name>A0A1H9TF87_9BACI</name>
<evidence type="ECO:0000259" key="7">
    <source>
        <dbReference type="Pfam" id="PF08244"/>
    </source>
</evidence>
<sequence>MEEQLKHESPAQSLYNEPYRPHIHFTPESQWMNDPNGMVYYEGEYHLFYQYHPHGKTWGPMHWGHAVSVDMYQWKHLPIAMEPDSLGMIFSGSAVVDWHDTTGFFNGSHGLVALYTSADGDFQQQSIAFSKDKGRTWHKYEGNPVIPNPGIKDFRDPKVFWHEASKKWIMVLAAGQEIMFYRSSDLKTWEYTSKFGENQGAHGGVWECPDLFQLPVANSDKTKWVLEVDVQAGAAAGGSGGQYFIGQFDGKEFVNEAPKENVLWVDYGKDFYAAQSFSDMPDSRRVWLAWMSNWQYANEVPTHPWRSAMSLPREVSLTEGEDGKIKLLQQPASEIKGLINKEFINSTVQLSHVEKILCLQPDAPFSLTFKMKTDDLSRVAFSFYNSGTTNGCNLVIDKEAGEITFDREKMKMSHFHKDFPAKTSAPFDTEKVYLKIEAIVDRGSVEIFINDGEQTLTNLVLPEGESFSISGASNNGELEVDCKGHSFISIWK</sequence>
<evidence type="ECO:0000256" key="1">
    <source>
        <dbReference type="ARBA" id="ARBA00009902"/>
    </source>
</evidence>
<evidence type="ECO:0000256" key="3">
    <source>
        <dbReference type="ARBA" id="ARBA00023277"/>
    </source>
</evidence>
<keyword evidence="4 5" id="KW-0326">Glycosidase</keyword>
<evidence type="ECO:0000313" key="8">
    <source>
        <dbReference type="EMBL" id="SER95801.1"/>
    </source>
</evidence>
<keyword evidence="9" id="KW-1185">Reference proteome</keyword>
<dbReference type="SUPFAM" id="SSF75005">
    <property type="entry name" value="Arabinanase/levansucrase/invertase"/>
    <property type="match status" value="1"/>
</dbReference>
<dbReference type="GO" id="GO:0005987">
    <property type="term" value="P:sucrose catabolic process"/>
    <property type="evidence" value="ECO:0007669"/>
    <property type="project" value="TreeGrafter"/>
</dbReference>
<dbReference type="Proteomes" id="UP000198571">
    <property type="component" value="Unassembled WGS sequence"/>
</dbReference>
<dbReference type="CDD" id="cd18622">
    <property type="entry name" value="GH32_Inu-like"/>
    <property type="match status" value="1"/>
</dbReference>
<dbReference type="STRING" id="1601833.SAMN05518684_105303"/>
<dbReference type="SMART" id="SM00640">
    <property type="entry name" value="Glyco_32"/>
    <property type="match status" value="1"/>
</dbReference>
<gene>
    <name evidence="8" type="ORF">SAMN05518684_105303</name>
</gene>
<feature type="domain" description="Glycosyl hydrolase family 32 C-terminal" evidence="7">
    <location>
        <begin position="365"/>
        <end position="479"/>
    </location>
</feature>
<dbReference type="InterPro" id="IPR013148">
    <property type="entry name" value="Glyco_hydro_32_N"/>
</dbReference>
<dbReference type="PROSITE" id="PS00609">
    <property type="entry name" value="GLYCOSYL_HYDROL_F32"/>
    <property type="match status" value="1"/>
</dbReference>
<evidence type="ECO:0000259" key="6">
    <source>
        <dbReference type="Pfam" id="PF00251"/>
    </source>
</evidence>
<dbReference type="GO" id="GO:0004575">
    <property type="term" value="F:sucrose alpha-glucosidase activity"/>
    <property type="evidence" value="ECO:0007669"/>
    <property type="project" value="TreeGrafter"/>
</dbReference>
<comment type="similarity">
    <text evidence="1 5">Belongs to the glycosyl hydrolase 32 family.</text>
</comment>
<dbReference type="Pfam" id="PF00251">
    <property type="entry name" value="Glyco_hydro_32N"/>
    <property type="match status" value="1"/>
</dbReference>
<organism evidence="8 9">
    <name type="scientific">Salipaludibacillus aurantiacus</name>
    <dbReference type="NCBI Taxonomy" id="1601833"/>
    <lineage>
        <taxon>Bacteria</taxon>
        <taxon>Bacillati</taxon>
        <taxon>Bacillota</taxon>
        <taxon>Bacilli</taxon>
        <taxon>Bacillales</taxon>
        <taxon>Bacillaceae</taxon>
    </lineage>
</organism>
<dbReference type="SUPFAM" id="SSF49899">
    <property type="entry name" value="Concanavalin A-like lectins/glucanases"/>
    <property type="match status" value="1"/>
</dbReference>
<dbReference type="GO" id="GO:0005737">
    <property type="term" value="C:cytoplasm"/>
    <property type="evidence" value="ECO:0007669"/>
    <property type="project" value="TreeGrafter"/>
</dbReference>
<dbReference type="Gene3D" id="2.115.10.20">
    <property type="entry name" value="Glycosyl hydrolase domain, family 43"/>
    <property type="match status" value="1"/>
</dbReference>
<dbReference type="InterPro" id="IPR013189">
    <property type="entry name" value="Glyco_hydro_32_C"/>
</dbReference>
<evidence type="ECO:0000313" key="9">
    <source>
        <dbReference type="Proteomes" id="UP000198571"/>
    </source>
</evidence>
<evidence type="ECO:0000256" key="2">
    <source>
        <dbReference type="ARBA" id="ARBA00022801"/>
    </source>
</evidence>
<keyword evidence="3" id="KW-0119">Carbohydrate metabolism</keyword>
<dbReference type="FunFam" id="2.115.10.20:FF:000003">
    <property type="entry name" value="Levanbiose-producing levanase"/>
    <property type="match status" value="1"/>
</dbReference>
<reference evidence="9" key="1">
    <citation type="submission" date="2016-10" db="EMBL/GenBank/DDBJ databases">
        <authorList>
            <person name="Varghese N."/>
            <person name="Submissions S."/>
        </authorList>
    </citation>
    <scope>NUCLEOTIDE SEQUENCE [LARGE SCALE GENOMIC DNA]</scope>
    <source>
        <strain evidence="9">S9</strain>
    </source>
</reference>
<evidence type="ECO:0000256" key="5">
    <source>
        <dbReference type="RuleBase" id="RU362110"/>
    </source>
</evidence>
<dbReference type="PANTHER" id="PTHR42800:SF1">
    <property type="entry name" value="EXOINULINASE INUD (AFU_ORTHOLOGUE AFUA_5G00480)"/>
    <property type="match status" value="1"/>
</dbReference>
<accession>A0A1H9TF87</accession>
<dbReference type="PANTHER" id="PTHR42800">
    <property type="entry name" value="EXOINULINASE INUD (AFU_ORTHOLOGUE AFUA_5G00480)"/>
    <property type="match status" value="1"/>
</dbReference>
<dbReference type="EMBL" id="FOGT01000005">
    <property type="protein sequence ID" value="SER95801.1"/>
    <property type="molecule type" value="Genomic_DNA"/>
</dbReference>
<dbReference type="AlphaFoldDB" id="A0A1H9TF87"/>
<dbReference type="Gene3D" id="2.60.120.560">
    <property type="entry name" value="Exo-inulinase, domain 1"/>
    <property type="match status" value="1"/>
</dbReference>
<proteinExistence type="inferred from homology"/>
<dbReference type="Pfam" id="PF08244">
    <property type="entry name" value="Glyco_hydro_32C"/>
    <property type="match status" value="1"/>
</dbReference>
<dbReference type="InterPro" id="IPR013320">
    <property type="entry name" value="ConA-like_dom_sf"/>
</dbReference>
<feature type="domain" description="Glycosyl hydrolase family 32 N-terminal" evidence="6">
    <location>
        <begin position="24"/>
        <end position="331"/>
    </location>
</feature>
<dbReference type="InterPro" id="IPR001362">
    <property type="entry name" value="Glyco_hydro_32"/>
</dbReference>